<protein>
    <submittedName>
        <fullName evidence="9">N-acetylglucosamine-6-phosphate deacetylase</fullName>
    </submittedName>
</protein>
<accession>A0A0F5FTF3</accession>
<dbReference type="Pfam" id="PF01979">
    <property type="entry name" value="Amidohydro_1"/>
    <property type="match status" value="1"/>
</dbReference>
<feature type="active site" description="Proton donor/acceptor" evidence="6">
    <location>
        <position position="278"/>
    </location>
</feature>
<reference evidence="9 10" key="1">
    <citation type="submission" date="2015-03" db="EMBL/GenBank/DDBJ databases">
        <authorList>
            <person name="Hassan Y.I."/>
            <person name="Lepp D."/>
            <person name="Li X.-Z."/>
            <person name="Zhou T."/>
        </authorList>
    </citation>
    <scope>NUCLEOTIDE SEQUENCE [LARGE SCALE GENOMIC DNA]</scope>
    <source>
        <strain evidence="9 10">BD-c194</strain>
    </source>
</reference>
<comment type="caution">
    <text evidence="9">The sequence shown here is derived from an EMBL/GenBank/DDBJ whole genome shotgun (WGS) entry which is preliminary data.</text>
</comment>
<evidence type="ECO:0000259" key="8">
    <source>
        <dbReference type="Pfam" id="PF01979"/>
    </source>
</evidence>
<dbReference type="InterPro" id="IPR003764">
    <property type="entry name" value="GlcNAc_6-P_deAcase"/>
</dbReference>
<evidence type="ECO:0000256" key="5">
    <source>
        <dbReference type="PIRNR" id="PIRNR038994"/>
    </source>
</evidence>
<gene>
    <name evidence="9" type="ORF">VE25_08770</name>
</gene>
<evidence type="ECO:0000256" key="4">
    <source>
        <dbReference type="ARBA" id="ARBA00023277"/>
    </source>
</evidence>
<feature type="binding site" evidence="7">
    <location>
        <position position="195"/>
    </location>
    <ligand>
        <name>Zn(2+)</name>
        <dbReference type="ChEBI" id="CHEBI:29105"/>
    </ligand>
</feature>
<evidence type="ECO:0000256" key="2">
    <source>
        <dbReference type="ARBA" id="ARBA00022723"/>
    </source>
</evidence>
<sequence length="397" mass="41987">MGVKQKWAGALVVTPTGVVLRDLLIEDDRIVDLALPGTPVGEDWKVLDCRGRLIFPGLIDLLQHGFDVNLYSDATPEGVADSAAKLPARGVTGFLPSIGCQPPRAFADVLTRLSAACGRAQGARAIGIHSEGPCFNSPGAHNPQNLQLPSSELAALMLDNAHGRLAAVTIAPELPGAEAFIRTMKDNGASVHLGHSRAAPDDVSRYVGWGIDAVTHMYDVMQTLPPDDSGVHVFSLPDALLAERHLALGVVADGIHAHPKLLRILAQLPVDRVFLETDSMKYAGLPGTEFEFYPGYFVTSAPGKAVRDRNGGLCGSSLTPDEGMRNYMAMAGADLVQAAHAGSLVPARVIGRQRDMGSIEKGKLADFAVLDPLDLSVVETIIGGQSFYRRADAPAAA</sequence>
<dbReference type="Gene3D" id="3.20.20.140">
    <property type="entry name" value="Metal-dependent hydrolases"/>
    <property type="match status" value="1"/>
</dbReference>
<dbReference type="OrthoDB" id="9776488at2"/>
<evidence type="ECO:0000256" key="6">
    <source>
        <dbReference type="PIRSR" id="PIRSR038994-1"/>
    </source>
</evidence>
<dbReference type="GO" id="GO:0008448">
    <property type="term" value="F:N-acetylglucosamine-6-phosphate deacetylase activity"/>
    <property type="evidence" value="ECO:0007669"/>
    <property type="project" value="InterPro"/>
</dbReference>
<dbReference type="Gene3D" id="2.30.40.10">
    <property type="entry name" value="Urease, subunit C, domain 1"/>
    <property type="match status" value="1"/>
</dbReference>
<evidence type="ECO:0000256" key="3">
    <source>
        <dbReference type="ARBA" id="ARBA00022801"/>
    </source>
</evidence>
<dbReference type="PANTHER" id="PTHR11113">
    <property type="entry name" value="N-ACETYLGLUCOSAMINE-6-PHOSPHATE DEACETYLASE"/>
    <property type="match status" value="1"/>
</dbReference>
<evidence type="ECO:0000313" key="10">
    <source>
        <dbReference type="Proteomes" id="UP000033632"/>
    </source>
</evidence>
<dbReference type="GO" id="GO:0006046">
    <property type="term" value="P:N-acetylglucosamine catabolic process"/>
    <property type="evidence" value="ECO:0007669"/>
    <property type="project" value="TreeGrafter"/>
</dbReference>
<dbReference type="RefSeq" id="WP_046108230.1">
    <property type="nucleotide sequence ID" value="NZ_JZEX01000088.1"/>
</dbReference>
<organism evidence="9 10">
    <name type="scientific">Devosia geojensis</name>
    <dbReference type="NCBI Taxonomy" id="443610"/>
    <lineage>
        <taxon>Bacteria</taxon>
        <taxon>Pseudomonadati</taxon>
        <taxon>Pseudomonadota</taxon>
        <taxon>Alphaproteobacteria</taxon>
        <taxon>Hyphomicrobiales</taxon>
        <taxon>Devosiaceae</taxon>
        <taxon>Devosia</taxon>
    </lineage>
</organism>
<proteinExistence type="inferred from homology"/>
<dbReference type="InterPro" id="IPR011059">
    <property type="entry name" value="Metal-dep_hydrolase_composite"/>
</dbReference>
<dbReference type="PIRSF" id="PIRSF038994">
    <property type="entry name" value="NagA"/>
    <property type="match status" value="1"/>
</dbReference>
<evidence type="ECO:0000313" key="9">
    <source>
        <dbReference type="EMBL" id="KKB12139.1"/>
    </source>
</evidence>
<evidence type="ECO:0000256" key="1">
    <source>
        <dbReference type="ARBA" id="ARBA00010716"/>
    </source>
</evidence>
<dbReference type="Proteomes" id="UP000033632">
    <property type="component" value="Unassembled WGS sequence"/>
</dbReference>
<feature type="binding site" evidence="7">
    <location>
        <position position="131"/>
    </location>
    <ligand>
        <name>Zn(2+)</name>
        <dbReference type="ChEBI" id="CHEBI:29105"/>
    </ligand>
</feature>
<dbReference type="InterPro" id="IPR032466">
    <property type="entry name" value="Metal_Hydrolase"/>
</dbReference>
<dbReference type="GO" id="GO:0046872">
    <property type="term" value="F:metal ion binding"/>
    <property type="evidence" value="ECO:0007669"/>
    <property type="project" value="UniProtKB-KW"/>
</dbReference>
<dbReference type="AlphaFoldDB" id="A0A0F5FTF3"/>
<dbReference type="STRING" id="443610.VE25_08770"/>
<dbReference type="PATRIC" id="fig|443610.3.peg.4332"/>
<comment type="similarity">
    <text evidence="1 5">Belongs to the metallo-dependent hydrolases superfamily. NagA family.</text>
</comment>
<dbReference type="SUPFAM" id="SSF51556">
    <property type="entry name" value="Metallo-dependent hydrolases"/>
    <property type="match status" value="1"/>
</dbReference>
<dbReference type="PANTHER" id="PTHR11113:SF14">
    <property type="entry name" value="N-ACETYLGLUCOSAMINE-6-PHOSPHATE DEACETYLASE"/>
    <property type="match status" value="1"/>
</dbReference>
<name>A0A0F5FTF3_9HYPH</name>
<keyword evidence="4 5" id="KW-0119">Carbohydrate metabolism</keyword>
<dbReference type="SUPFAM" id="SSF51338">
    <property type="entry name" value="Composite domain of metallo-dependent hydrolases"/>
    <property type="match status" value="1"/>
</dbReference>
<dbReference type="EMBL" id="JZEX01000088">
    <property type="protein sequence ID" value="KKB12139.1"/>
    <property type="molecule type" value="Genomic_DNA"/>
</dbReference>
<evidence type="ECO:0000256" key="7">
    <source>
        <dbReference type="PIRSR" id="PIRSR038994-3"/>
    </source>
</evidence>
<comment type="cofactor">
    <cofactor evidence="7">
        <name>a divalent metal cation</name>
        <dbReference type="ChEBI" id="CHEBI:60240"/>
    </cofactor>
    <text evidence="7">Binds 1 divalent metal cation per subunit.</text>
</comment>
<dbReference type="InterPro" id="IPR006680">
    <property type="entry name" value="Amidohydro-rel"/>
</dbReference>
<feature type="binding site" evidence="7">
    <location>
        <position position="216"/>
    </location>
    <ligand>
        <name>Zn(2+)</name>
        <dbReference type="ChEBI" id="CHEBI:29105"/>
    </ligand>
</feature>
<feature type="domain" description="Amidohydrolase-related" evidence="8">
    <location>
        <begin position="54"/>
        <end position="384"/>
    </location>
</feature>
<keyword evidence="2 7" id="KW-0479">Metal-binding</keyword>
<keyword evidence="10" id="KW-1185">Reference proteome</keyword>
<keyword evidence="3 5" id="KW-0378">Hydrolase</keyword>